<dbReference type="Gene3D" id="2.60.40.1120">
    <property type="entry name" value="Carboxypeptidase-like, regulatory domain"/>
    <property type="match status" value="1"/>
</dbReference>
<dbReference type="RefSeq" id="WP_113646331.1">
    <property type="nucleotide sequence ID" value="NZ_QMHN01000001.1"/>
</dbReference>
<organism evidence="3 4">
    <name type="scientific">Pedobacter chitinilyticus</name>
    <dbReference type="NCBI Taxonomy" id="2233776"/>
    <lineage>
        <taxon>Bacteria</taxon>
        <taxon>Pseudomonadati</taxon>
        <taxon>Bacteroidota</taxon>
        <taxon>Sphingobacteriia</taxon>
        <taxon>Sphingobacteriales</taxon>
        <taxon>Sphingobacteriaceae</taxon>
        <taxon>Pedobacter</taxon>
    </lineage>
</organism>
<comment type="caution">
    <text evidence="3">The sequence shown here is derived from an EMBL/GenBank/DDBJ whole genome shotgun (WGS) entry which is preliminary data.</text>
</comment>
<dbReference type="AlphaFoldDB" id="A0A451GDB4"/>
<name>A0A451GDB4_9SPHI</name>
<proteinExistence type="predicted"/>
<accession>A0A451GDB4</accession>
<sequence>MFFKLNCSLFLLFFSLKSLAQLTAVGRVADAETGQPIENASVYFNETQVGTKTNVAGRFYITTNSTNAELVVSCVGYYKVILKEIPQQNFKILLKPIDNTLKEVVIGDKNGWEKWGALFTRLLMSDDTHDYYSKQYGLNVVLNPKVIKFYFDREEQVLSASSFEPIWVINDRLGYLIKVDLEEFKYNVEKEYLSYRSTLFFEPTKSNSSLESMQITTNWVYQGSKAHFFKSLINRSLSEEGFGIYRYTEVENLEKLRVKQLINHLKNETLKHKSFAINVNLEDLVGNEDSLKYYKKQLAAANYLSRKLDTLDLYKYLKKDTVNHLFELNFPDTIMVTYIRDGKKLAMHTSYFNKRYDKREAKKVETLMKLTDATPLMISYFGNPISQNWRMDGFMLGKRLASYLPADYEPHVPRTATTNNALKNHEALSEKKR</sequence>
<keyword evidence="3" id="KW-0645">Protease</keyword>
<keyword evidence="3" id="KW-0378">Hydrolase</keyword>
<gene>
    <name evidence="3" type="ORF">DPV69_05835</name>
</gene>
<dbReference type="InterPro" id="IPR008969">
    <property type="entry name" value="CarboxyPept-like_regulatory"/>
</dbReference>
<evidence type="ECO:0000256" key="1">
    <source>
        <dbReference type="SAM" id="MobiDB-lite"/>
    </source>
</evidence>
<dbReference type="OrthoDB" id="787688at2"/>
<feature type="region of interest" description="Disordered" evidence="1">
    <location>
        <begin position="414"/>
        <end position="433"/>
    </location>
</feature>
<feature type="chain" id="PRO_5019460116" evidence="2">
    <location>
        <begin position="21"/>
        <end position="433"/>
    </location>
</feature>
<protein>
    <submittedName>
        <fullName evidence="3">Carboxypeptidase-like regulatory domain-containing protein</fullName>
    </submittedName>
</protein>
<evidence type="ECO:0000256" key="2">
    <source>
        <dbReference type="SAM" id="SignalP"/>
    </source>
</evidence>
<dbReference type="EMBL" id="SAYW01000001">
    <property type="protein sequence ID" value="RWU10850.1"/>
    <property type="molecule type" value="Genomic_DNA"/>
</dbReference>
<feature type="signal peptide" evidence="2">
    <location>
        <begin position="1"/>
        <end position="20"/>
    </location>
</feature>
<feature type="compositionally biased region" description="Basic and acidic residues" evidence="1">
    <location>
        <begin position="423"/>
        <end position="433"/>
    </location>
</feature>
<evidence type="ECO:0000313" key="4">
    <source>
        <dbReference type="Proteomes" id="UP000284120"/>
    </source>
</evidence>
<evidence type="ECO:0000313" key="3">
    <source>
        <dbReference type="EMBL" id="RWU10850.1"/>
    </source>
</evidence>
<keyword evidence="4" id="KW-1185">Reference proteome</keyword>
<dbReference type="GO" id="GO:0004180">
    <property type="term" value="F:carboxypeptidase activity"/>
    <property type="evidence" value="ECO:0007669"/>
    <property type="project" value="UniProtKB-KW"/>
</dbReference>
<dbReference type="Proteomes" id="UP000284120">
    <property type="component" value="Unassembled WGS sequence"/>
</dbReference>
<keyword evidence="2" id="KW-0732">Signal</keyword>
<keyword evidence="3" id="KW-0121">Carboxypeptidase</keyword>
<dbReference type="Pfam" id="PF13715">
    <property type="entry name" value="CarbopepD_reg_2"/>
    <property type="match status" value="1"/>
</dbReference>
<dbReference type="SUPFAM" id="SSF49464">
    <property type="entry name" value="Carboxypeptidase regulatory domain-like"/>
    <property type="match status" value="1"/>
</dbReference>
<reference evidence="3 4" key="1">
    <citation type="submission" date="2018-06" db="EMBL/GenBank/DDBJ databases">
        <title>Pedobacter endophyticus sp. nov., an endophytic bacterium isolated from a leaf of Triticum aestivum.</title>
        <authorList>
            <person name="Zhang L."/>
        </authorList>
    </citation>
    <scope>NUCLEOTIDE SEQUENCE [LARGE SCALE GENOMIC DNA]</scope>
    <source>
        <strain evidence="3 4">CM134L-2</strain>
    </source>
</reference>